<dbReference type="RefSeq" id="WP_092900788.1">
    <property type="nucleotide sequence ID" value="NZ_FOKK01000021.1"/>
</dbReference>
<evidence type="ECO:0000259" key="2">
    <source>
        <dbReference type="Pfam" id="PF07075"/>
    </source>
</evidence>
<keyword evidence="5" id="KW-1185">Reference proteome</keyword>
<proteinExistence type="predicted"/>
<dbReference type="STRING" id="237018.SAMN04489723_12134"/>
<evidence type="ECO:0000259" key="3">
    <source>
        <dbReference type="Pfam" id="PF20732"/>
    </source>
</evidence>
<sequence length="395" mass="44330">MKQTKLTPFIYFLSLALLILSNSFSSLAKQDTPLPGAERPELYLDQLQGKKIGIVANQTSILTHSNNKHVVDFLLEKGVNVKKVFVPEHGFRGQADAGEKVDNTVDSKTGLPIISLYGNNKKPKPEQIQDLDILIFDLQDVGVRFYTYISTMHYLMEAAAENGKKVIIFDRPNPNGNYIAGPVLKKGFESFVGMHPIPVVHGLTVGELAQMINGEKWLKGGLKADLEVIPVGNWDHQKAYNLPVKPSPNLPNDLSIKLYPSTCFFEGTIVSLGRGTHFPFQVYGYPDPKFGEFTFTPVSIDGMSKNPPHQDKKCYGVDLRGESMMHEFTLKYLLDAYQKSGKGQAFFNNYFNTLAGTDQLKKMIMDGKTEAEITASWKNDLEEYSTLRKKYLIYK</sequence>
<organism evidence="4 5">
    <name type="scientific">Algoriphagus aquimarinus</name>
    <dbReference type="NCBI Taxonomy" id="237018"/>
    <lineage>
        <taxon>Bacteria</taxon>
        <taxon>Pseudomonadati</taxon>
        <taxon>Bacteroidota</taxon>
        <taxon>Cytophagia</taxon>
        <taxon>Cytophagales</taxon>
        <taxon>Cyclobacteriaceae</taxon>
        <taxon>Algoriphagus</taxon>
    </lineage>
</organism>
<dbReference type="Gene3D" id="3.40.50.12170">
    <property type="entry name" value="Uncharacterised protein PF07075, DUF1343"/>
    <property type="match status" value="1"/>
</dbReference>
<reference evidence="4 5" key="1">
    <citation type="submission" date="2016-10" db="EMBL/GenBank/DDBJ databases">
        <authorList>
            <person name="de Groot N.N."/>
        </authorList>
    </citation>
    <scope>NUCLEOTIDE SEQUENCE [LARGE SCALE GENOMIC DNA]</scope>
    <source>
        <strain evidence="4 5">DSM 23399</strain>
    </source>
</reference>
<dbReference type="PIRSF" id="PIRSF016719">
    <property type="entry name" value="UCP016719"/>
    <property type="match status" value="1"/>
</dbReference>
<dbReference type="Proteomes" id="UP000198790">
    <property type="component" value="Unassembled WGS sequence"/>
</dbReference>
<dbReference type="InterPro" id="IPR008302">
    <property type="entry name" value="NamZ"/>
</dbReference>
<feature type="signal peptide" evidence="1">
    <location>
        <begin position="1"/>
        <end position="28"/>
    </location>
</feature>
<feature type="domain" description="Peptidoglycan beta-N-acetylmuramidase NamZ C-terminal" evidence="3">
    <location>
        <begin position="258"/>
        <end position="394"/>
    </location>
</feature>
<feature type="chain" id="PRO_5011435250" evidence="1">
    <location>
        <begin position="29"/>
        <end position="395"/>
    </location>
</feature>
<dbReference type="EMBL" id="FOKK01000021">
    <property type="protein sequence ID" value="SFB56698.1"/>
    <property type="molecule type" value="Genomic_DNA"/>
</dbReference>
<dbReference type="GO" id="GO:0033922">
    <property type="term" value="F:peptidoglycan beta-N-acetylmuramidase activity"/>
    <property type="evidence" value="ECO:0007669"/>
    <property type="project" value="InterPro"/>
</dbReference>
<accession>A0A1I1C741</accession>
<dbReference type="OrthoDB" id="9801061at2"/>
<dbReference type="PANTHER" id="PTHR42915">
    <property type="entry name" value="HYPOTHETICAL 460 KDA PROTEIN IN FEUA-SIGW INTERGENIC REGION [PRECURSOR]"/>
    <property type="match status" value="1"/>
</dbReference>
<evidence type="ECO:0000256" key="1">
    <source>
        <dbReference type="SAM" id="SignalP"/>
    </source>
</evidence>
<protein>
    <submittedName>
        <fullName evidence="4">Uncharacterized conserved protein YbbC, DUF1343 family</fullName>
    </submittedName>
</protein>
<name>A0A1I1C741_9BACT</name>
<dbReference type="PANTHER" id="PTHR42915:SF1">
    <property type="entry name" value="PEPTIDOGLYCAN BETA-N-ACETYLMURAMIDASE NAMZ"/>
    <property type="match status" value="1"/>
</dbReference>
<dbReference type="InterPro" id="IPR048503">
    <property type="entry name" value="NamZ_C"/>
</dbReference>
<keyword evidence="1" id="KW-0732">Signal</keyword>
<evidence type="ECO:0000313" key="5">
    <source>
        <dbReference type="Proteomes" id="UP000198790"/>
    </source>
</evidence>
<dbReference type="Pfam" id="PF07075">
    <property type="entry name" value="NamZ_N"/>
    <property type="match status" value="1"/>
</dbReference>
<feature type="domain" description="Peptidoglycan beta-N-acetylmuramidase NamZ N-terminal" evidence="2">
    <location>
        <begin position="52"/>
        <end position="252"/>
    </location>
</feature>
<dbReference type="InterPro" id="IPR048502">
    <property type="entry name" value="NamZ_N"/>
</dbReference>
<dbReference type="Pfam" id="PF20732">
    <property type="entry name" value="NamZ_C"/>
    <property type="match status" value="1"/>
</dbReference>
<evidence type="ECO:0000313" key="4">
    <source>
        <dbReference type="EMBL" id="SFB56698.1"/>
    </source>
</evidence>
<dbReference type="Gene3D" id="3.90.1150.140">
    <property type="match status" value="1"/>
</dbReference>
<gene>
    <name evidence="4" type="ORF">SAMN04489723_12134</name>
</gene>
<dbReference type="AlphaFoldDB" id="A0A1I1C741"/>